<evidence type="ECO:0000259" key="5">
    <source>
        <dbReference type="PROSITE" id="PS50931"/>
    </source>
</evidence>
<evidence type="ECO:0000256" key="1">
    <source>
        <dbReference type="ARBA" id="ARBA00009437"/>
    </source>
</evidence>
<dbReference type="InterPro" id="IPR005119">
    <property type="entry name" value="LysR_subst-bd"/>
</dbReference>
<dbReference type="EMBL" id="JAAVJI010000003">
    <property type="protein sequence ID" value="NJP00749.1"/>
    <property type="molecule type" value="Genomic_DNA"/>
</dbReference>
<evidence type="ECO:0000313" key="7">
    <source>
        <dbReference type="Proteomes" id="UP000746535"/>
    </source>
</evidence>
<protein>
    <submittedName>
        <fullName evidence="6">LysR family transcriptional regulator</fullName>
    </submittedName>
</protein>
<evidence type="ECO:0000256" key="4">
    <source>
        <dbReference type="ARBA" id="ARBA00023163"/>
    </source>
</evidence>
<dbReference type="PROSITE" id="PS50931">
    <property type="entry name" value="HTH_LYSR"/>
    <property type="match status" value="1"/>
</dbReference>
<dbReference type="SUPFAM" id="SSF46785">
    <property type="entry name" value="Winged helix' DNA-binding domain"/>
    <property type="match status" value="1"/>
</dbReference>
<gene>
    <name evidence="6" type="ORF">HBH25_07730</name>
</gene>
<keyword evidence="4" id="KW-0804">Transcription</keyword>
<evidence type="ECO:0000256" key="3">
    <source>
        <dbReference type="ARBA" id="ARBA00023125"/>
    </source>
</evidence>
<dbReference type="Gene3D" id="1.10.10.10">
    <property type="entry name" value="Winged helix-like DNA-binding domain superfamily/Winged helix DNA-binding domain"/>
    <property type="match status" value="1"/>
</dbReference>
<evidence type="ECO:0000256" key="2">
    <source>
        <dbReference type="ARBA" id="ARBA00023015"/>
    </source>
</evidence>
<dbReference type="InterPro" id="IPR000847">
    <property type="entry name" value="LysR_HTH_N"/>
</dbReference>
<feature type="domain" description="HTH lysR-type" evidence="5">
    <location>
        <begin position="1"/>
        <end position="58"/>
    </location>
</feature>
<comment type="similarity">
    <text evidence="1">Belongs to the LysR transcriptional regulatory family.</text>
</comment>
<proteinExistence type="inferred from homology"/>
<dbReference type="PRINTS" id="PR00039">
    <property type="entry name" value="HTHLYSR"/>
</dbReference>
<dbReference type="InterPro" id="IPR036388">
    <property type="entry name" value="WH-like_DNA-bd_sf"/>
</dbReference>
<dbReference type="Gene3D" id="3.40.190.290">
    <property type="match status" value="1"/>
</dbReference>
<accession>A0ABX0YBN3</accession>
<keyword evidence="3" id="KW-0238">DNA-binding</keyword>
<dbReference type="PANTHER" id="PTHR30126:SF2">
    <property type="entry name" value="HTH-TYPE TRANSCRIPTIONAL REGULATOR YJIE"/>
    <property type="match status" value="1"/>
</dbReference>
<comment type="caution">
    <text evidence="6">The sequence shown here is derived from an EMBL/GenBank/DDBJ whole genome shotgun (WGS) entry which is preliminary data.</text>
</comment>
<dbReference type="InterPro" id="IPR036390">
    <property type="entry name" value="WH_DNA-bd_sf"/>
</dbReference>
<keyword evidence="7" id="KW-1185">Reference proteome</keyword>
<keyword evidence="2" id="KW-0805">Transcription regulation</keyword>
<evidence type="ECO:0000313" key="6">
    <source>
        <dbReference type="EMBL" id="NJP00749.1"/>
    </source>
</evidence>
<sequence length="305" mass="33799">MQLKWIEDLIALAETNSFSRAADIRCISQSALSRRIQSLESWVGVELVNRGIYPAQLTSAGQAFYEQSRETLLSLLAVREELLEAGRMPGDSIAVTVGHTLSVTFLPKWLKQQQARNGHFKARVVAANVHQAVMALEEGHCDLMIGYHHPHAPISLSTEKFSSLSLGLDSLVPVSAPGRRGRPLFTLPGSPHAPTPHLAYTESTFLRRIVDTILKRSPTPYYLETCYEGDMAVQVMQMAREGYGLAWLPKSAAQEELARGTLVPAGSDAWNEELEIRSYRTNGNNNATMQAFWNALKHDSESRQG</sequence>
<reference evidence="6 7" key="1">
    <citation type="submission" date="2020-03" db="EMBL/GenBank/DDBJ databases">
        <authorList>
            <person name="Wang L."/>
            <person name="He N."/>
            <person name="Li Y."/>
            <person name="Fang Y."/>
            <person name="Zhang F."/>
        </authorList>
    </citation>
    <scope>NUCLEOTIDE SEQUENCE [LARGE SCALE GENOMIC DNA]</scope>
    <source>
        <strain evidence="7">hsmgli-8</strain>
    </source>
</reference>
<dbReference type="Gene3D" id="3.40.190.10">
    <property type="entry name" value="Periplasmic binding protein-like II"/>
    <property type="match status" value="1"/>
</dbReference>
<dbReference type="Proteomes" id="UP000746535">
    <property type="component" value="Unassembled WGS sequence"/>
</dbReference>
<dbReference type="PANTHER" id="PTHR30126">
    <property type="entry name" value="HTH-TYPE TRANSCRIPTIONAL REGULATOR"/>
    <property type="match status" value="1"/>
</dbReference>
<dbReference type="Pfam" id="PF03466">
    <property type="entry name" value="LysR_substrate"/>
    <property type="match status" value="1"/>
</dbReference>
<dbReference type="RefSeq" id="WP_168083163.1">
    <property type="nucleotide sequence ID" value="NZ_JAAVJI010000003.1"/>
</dbReference>
<organism evidence="6 7">
    <name type="scientific">Pseudomonas quercus</name>
    <dbReference type="NCBI Taxonomy" id="2722792"/>
    <lineage>
        <taxon>Bacteria</taxon>
        <taxon>Pseudomonadati</taxon>
        <taxon>Pseudomonadota</taxon>
        <taxon>Gammaproteobacteria</taxon>
        <taxon>Pseudomonadales</taxon>
        <taxon>Pseudomonadaceae</taxon>
        <taxon>Pseudomonas</taxon>
    </lineage>
</organism>
<name>A0ABX0YBN3_9PSED</name>
<dbReference type="SUPFAM" id="SSF53850">
    <property type="entry name" value="Periplasmic binding protein-like II"/>
    <property type="match status" value="1"/>
</dbReference>
<dbReference type="Pfam" id="PF00126">
    <property type="entry name" value="HTH_1"/>
    <property type="match status" value="1"/>
</dbReference>